<proteinExistence type="predicted"/>
<dbReference type="RefSeq" id="WP_153248307.1">
    <property type="nucleotide sequence ID" value="NZ_CP044205.1"/>
</dbReference>
<evidence type="ECO:0000256" key="1">
    <source>
        <dbReference type="SAM" id="Phobius"/>
    </source>
</evidence>
<dbReference type="OrthoDB" id="9770043at2"/>
<reference evidence="2 3" key="1">
    <citation type="submission" date="2019-09" db="EMBL/GenBank/DDBJ databases">
        <title>Ecophysiology of the spiral-shaped methanotroph Methylospira mobilis as revealed by the complete genome sequence.</title>
        <authorList>
            <person name="Oshkin I.Y."/>
            <person name="Dedysh S.N."/>
            <person name="Miroshnikov K."/>
            <person name="Danilova O.V."/>
            <person name="Hakobyan A."/>
            <person name="Liesack W."/>
        </authorList>
    </citation>
    <scope>NUCLEOTIDE SEQUENCE [LARGE SCALE GENOMIC DNA]</scope>
    <source>
        <strain evidence="2 3">Shm1</strain>
    </source>
</reference>
<keyword evidence="1" id="KW-1133">Transmembrane helix</keyword>
<dbReference type="EMBL" id="CP044205">
    <property type="protein sequence ID" value="QFY42328.1"/>
    <property type="molecule type" value="Genomic_DNA"/>
</dbReference>
<evidence type="ECO:0000313" key="2">
    <source>
        <dbReference type="EMBL" id="QFY42328.1"/>
    </source>
</evidence>
<gene>
    <name evidence="2" type="ORF">F6R98_06550</name>
</gene>
<organism evidence="2 3">
    <name type="scientific">Candidatus Methylospira mobilis</name>
    <dbReference type="NCBI Taxonomy" id="1808979"/>
    <lineage>
        <taxon>Bacteria</taxon>
        <taxon>Pseudomonadati</taxon>
        <taxon>Pseudomonadota</taxon>
        <taxon>Gammaproteobacteria</taxon>
        <taxon>Methylococcales</taxon>
        <taxon>Methylococcaceae</taxon>
        <taxon>Candidatus Methylospira</taxon>
    </lineage>
</organism>
<name>A0A5Q0BJJ1_9GAMM</name>
<dbReference type="Proteomes" id="UP000325755">
    <property type="component" value="Chromosome"/>
</dbReference>
<feature type="transmembrane region" description="Helical" evidence="1">
    <location>
        <begin position="17"/>
        <end position="35"/>
    </location>
</feature>
<keyword evidence="3" id="KW-1185">Reference proteome</keyword>
<dbReference type="KEGG" id="mmob:F6R98_06550"/>
<keyword evidence="1" id="KW-0812">Transmembrane</keyword>
<accession>A0A5Q0BJJ1</accession>
<protein>
    <submittedName>
        <fullName evidence="2">Uncharacterized protein</fullName>
    </submittedName>
</protein>
<feature type="transmembrane region" description="Helical" evidence="1">
    <location>
        <begin position="126"/>
        <end position="148"/>
    </location>
</feature>
<sequence>MASFKQNNGLIRRVGRGFLWVGGKGLYFIFIYPLSPLFRAGKYLKLIAVTVDEIAEYTGQVWRQIRHGEREDGVSKPGRDFRWCLTTWGVDETDIDDRIMLWIAEVMGSLFATTIIVWSAVEWNQFWTWVECAVTVPALLSFISVRFWQIACLRKRQYIPISLRGLQ</sequence>
<evidence type="ECO:0000313" key="3">
    <source>
        <dbReference type="Proteomes" id="UP000325755"/>
    </source>
</evidence>
<feature type="transmembrane region" description="Helical" evidence="1">
    <location>
        <begin position="99"/>
        <end position="120"/>
    </location>
</feature>
<dbReference type="AlphaFoldDB" id="A0A5Q0BJJ1"/>
<keyword evidence="1" id="KW-0472">Membrane</keyword>
<dbReference type="InParanoid" id="A0A5Q0BJJ1"/>